<protein>
    <submittedName>
        <fullName evidence="1">Lacal_2735 family protein</fullName>
    </submittedName>
</protein>
<gene>
    <name evidence="1" type="ORF">E4021_05225</name>
</gene>
<evidence type="ECO:0000313" key="2">
    <source>
        <dbReference type="Proteomes" id="UP000308528"/>
    </source>
</evidence>
<dbReference type="AlphaFoldDB" id="A0A4S4NU41"/>
<accession>A0A4S4NU41</accession>
<organism evidence="1 2">
    <name type="scientific">Neolewinella litorea</name>
    <dbReference type="NCBI Taxonomy" id="2562452"/>
    <lineage>
        <taxon>Bacteria</taxon>
        <taxon>Pseudomonadati</taxon>
        <taxon>Bacteroidota</taxon>
        <taxon>Saprospiria</taxon>
        <taxon>Saprospirales</taxon>
        <taxon>Lewinellaceae</taxon>
        <taxon>Neolewinella</taxon>
    </lineage>
</organism>
<dbReference type="OrthoDB" id="292170at2"/>
<dbReference type="EMBL" id="SRSF01000001">
    <property type="protein sequence ID" value="THH41988.1"/>
    <property type="molecule type" value="Genomic_DNA"/>
</dbReference>
<dbReference type="InterPro" id="IPR045493">
    <property type="entry name" value="DUF6435"/>
</dbReference>
<keyword evidence="2" id="KW-1185">Reference proteome</keyword>
<sequence>MFGLFKKDPVKKLEKEYTQLLEEAMQLQRGGDIKGYAAKSAEAEKVMDQIVALRDKKPE</sequence>
<dbReference type="NCBIfam" id="NF033487">
    <property type="entry name" value="Lacal_2735_fam"/>
    <property type="match status" value="1"/>
</dbReference>
<dbReference type="Pfam" id="PF20027">
    <property type="entry name" value="DUF6435"/>
    <property type="match status" value="1"/>
</dbReference>
<dbReference type="RefSeq" id="WP_136457015.1">
    <property type="nucleotide sequence ID" value="NZ_SRSF01000001.1"/>
</dbReference>
<comment type="caution">
    <text evidence="1">The sequence shown here is derived from an EMBL/GenBank/DDBJ whole genome shotgun (WGS) entry which is preliminary data.</text>
</comment>
<reference evidence="1 2" key="1">
    <citation type="submission" date="2019-04" db="EMBL/GenBank/DDBJ databases">
        <title>Lewinella litorea sp. nov., isolated from a marine sand.</title>
        <authorList>
            <person name="Yoon J.-H."/>
        </authorList>
    </citation>
    <scope>NUCLEOTIDE SEQUENCE [LARGE SCALE GENOMIC DNA]</scope>
    <source>
        <strain evidence="1 2">HSMS-39</strain>
    </source>
</reference>
<evidence type="ECO:0000313" key="1">
    <source>
        <dbReference type="EMBL" id="THH41988.1"/>
    </source>
</evidence>
<name>A0A4S4NU41_9BACT</name>
<proteinExistence type="predicted"/>
<dbReference type="Proteomes" id="UP000308528">
    <property type="component" value="Unassembled WGS sequence"/>
</dbReference>